<accession>A0A0S4IMN8</accession>
<evidence type="ECO:0000313" key="4">
    <source>
        <dbReference type="Proteomes" id="UP000051952"/>
    </source>
</evidence>
<name>A0A0S4IMN8_BODSA</name>
<dbReference type="PANTHER" id="PTHR22957:SF212">
    <property type="entry name" value="RELATED TO THE N TERMINUS OF TRE ONCOGENE, ISOFORM A"/>
    <property type="match status" value="1"/>
</dbReference>
<gene>
    <name evidence="3" type="ORF">BSAL_55670</name>
</gene>
<dbReference type="Pfam" id="PF00566">
    <property type="entry name" value="RabGAP-TBC"/>
    <property type="match status" value="2"/>
</dbReference>
<dbReference type="Gene3D" id="1.10.472.80">
    <property type="entry name" value="Ypt/Rab-GAP domain of gyp1p, domain 3"/>
    <property type="match status" value="1"/>
</dbReference>
<dbReference type="Gene3D" id="1.10.8.270">
    <property type="entry name" value="putative rabgap domain of human tbc1 domain family member 14 like domains"/>
    <property type="match status" value="1"/>
</dbReference>
<evidence type="ECO:0000256" key="1">
    <source>
        <dbReference type="SAM" id="MobiDB-lite"/>
    </source>
</evidence>
<dbReference type="AlphaFoldDB" id="A0A0S4IMN8"/>
<organism evidence="3 4">
    <name type="scientific">Bodo saltans</name>
    <name type="common">Flagellated protozoan</name>
    <dbReference type="NCBI Taxonomy" id="75058"/>
    <lineage>
        <taxon>Eukaryota</taxon>
        <taxon>Discoba</taxon>
        <taxon>Euglenozoa</taxon>
        <taxon>Kinetoplastea</taxon>
        <taxon>Metakinetoplastina</taxon>
        <taxon>Eubodonida</taxon>
        <taxon>Bodonidae</taxon>
        <taxon>Bodo</taxon>
    </lineage>
</organism>
<keyword evidence="4" id="KW-1185">Reference proteome</keyword>
<dbReference type="Proteomes" id="UP000051952">
    <property type="component" value="Unassembled WGS sequence"/>
</dbReference>
<reference evidence="4" key="1">
    <citation type="submission" date="2015-09" db="EMBL/GenBank/DDBJ databases">
        <authorList>
            <consortium name="Pathogen Informatics"/>
        </authorList>
    </citation>
    <scope>NUCLEOTIDE SEQUENCE [LARGE SCALE GENOMIC DNA]</scope>
    <source>
        <strain evidence="4">Lake Konstanz</strain>
    </source>
</reference>
<dbReference type="EMBL" id="CYKH01000162">
    <property type="protein sequence ID" value="CUE74254.1"/>
    <property type="molecule type" value="Genomic_DNA"/>
</dbReference>
<evidence type="ECO:0000313" key="3">
    <source>
        <dbReference type="EMBL" id="CUE74254.1"/>
    </source>
</evidence>
<feature type="region of interest" description="Disordered" evidence="1">
    <location>
        <begin position="214"/>
        <end position="235"/>
    </location>
</feature>
<sequence length="611" mass="68730">MVQPTRPPPTIVPPGIPLPVRGEGVAYYVRGLEDHRLTYPTPLKPRDVTIDDGFRHHRRQQSLLNNDKNKHEESHNELDDALLDGVVGSSAGDTNKRRVVSSFSLASLDPRFRFSLREADIIQRLEVAENVVIGRHPDEGLRQLVWRGAPPTHRAECWRVLLDLSPANGRQEDLRHTLLTRKRAEYHGFVQRYYYGTHQHHSSQITDLAEALSGMDSQPSSPFFSSTPPPLSSRGPQERQILQQLALDLPRHKLSLFHDPRTVTRLERVLFLWSLRHPAVGFVQGIDDIMVQFFFVFLGDAFEERYKQWMLERRAAAVALREQRNDLLSTSTTATTTRNSVQRELSFDDDNQVASQQHHVAAVSSSSAHSGNNSTTDTSFPNFASPLVSSAAAPSLLVFPTPTTSVMQSLSWRSVFSRDDAAFSATLDALTSQALDDAEADAYWCGGRMLSWVQENFVSRQPGLLRMMNDFNDLVKRIDPVLHTYLCDEMLVALPQACFQWLHCMLTRELPGHLVLRLWDTYLAIGPEGFRAFHLFVCSALLQDIRKELLGAPFDVIMTTLKSPKPEEGWALLNVEWLDALIAQAYVLSLKYPTPTTMSSSSATSRGASLA</sequence>
<dbReference type="PANTHER" id="PTHR22957">
    <property type="entry name" value="TBC1 DOMAIN FAMILY MEMBER GTPASE-ACTIVATING PROTEIN"/>
    <property type="match status" value="1"/>
</dbReference>
<dbReference type="PROSITE" id="PS50086">
    <property type="entry name" value="TBC_RABGAP"/>
    <property type="match status" value="1"/>
</dbReference>
<proteinExistence type="predicted"/>
<evidence type="ECO:0000259" key="2">
    <source>
        <dbReference type="PROSITE" id="PS50086"/>
    </source>
</evidence>
<dbReference type="SUPFAM" id="SSF47923">
    <property type="entry name" value="Ypt/Rab-GAP domain of gyp1p"/>
    <property type="match status" value="2"/>
</dbReference>
<protein>
    <recommendedName>
        <fullName evidence="2">Rab-GAP TBC domain-containing protein</fullName>
    </recommendedName>
</protein>
<dbReference type="SMART" id="SM00164">
    <property type="entry name" value="TBC"/>
    <property type="match status" value="1"/>
</dbReference>
<dbReference type="InterPro" id="IPR000195">
    <property type="entry name" value="Rab-GAP-TBC_dom"/>
</dbReference>
<dbReference type="InterPro" id="IPR035969">
    <property type="entry name" value="Rab-GAP_TBC_sf"/>
</dbReference>
<feature type="domain" description="Rab-GAP TBC" evidence="2">
    <location>
        <begin position="148"/>
        <end position="526"/>
    </location>
</feature>
<dbReference type="OrthoDB" id="26371at2759"/>
<dbReference type="GO" id="GO:0005096">
    <property type="term" value="F:GTPase activator activity"/>
    <property type="evidence" value="ECO:0007669"/>
    <property type="project" value="TreeGrafter"/>
</dbReference>
<feature type="compositionally biased region" description="Low complexity" evidence="1">
    <location>
        <begin position="217"/>
        <end position="226"/>
    </location>
</feature>